<protein>
    <submittedName>
        <fullName evidence="3">Uncharacterized protein</fullName>
    </submittedName>
</protein>
<organism evidence="3 4">
    <name type="scientific">Diversispora epigaea</name>
    <dbReference type="NCBI Taxonomy" id="1348612"/>
    <lineage>
        <taxon>Eukaryota</taxon>
        <taxon>Fungi</taxon>
        <taxon>Fungi incertae sedis</taxon>
        <taxon>Mucoromycota</taxon>
        <taxon>Glomeromycotina</taxon>
        <taxon>Glomeromycetes</taxon>
        <taxon>Diversisporales</taxon>
        <taxon>Diversisporaceae</taxon>
        <taxon>Diversispora</taxon>
    </lineage>
</organism>
<gene>
    <name evidence="3" type="ORF">Glove_140g76</name>
</gene>
<evidence type="ECO:0000256" key="2">
    <source>
        <dbReference type="SAM" id="Phobius"/>
    </source>
</evidence>
<evidence type="ECO:0000313" key="4">
    <source>
        <dbReference type="Proteomes" id="UP000266861"/>
    </source>
</evidence>
<accession>A0A397IV61</accession>
<dbReference type="AlphaFoldDB" id="A0A397IV61"/>
<keyword evidence="2" id="KW-0472">Membrane</keyword>
<reference evidence="3 4" key="1">
    <citation type="submission" date="2018-08" db="EMBL/GenBank/DDBJ databases">
        <title>Genome and evolution of the arbuscular mycorrhizal fungus Diversispora epigaea (formerly Glomus versiforme) and its bacterial endosymbionts.</title>
        <authorList>
            <person name="Sun X."/>
            <person name="Fei Z."/>
            <person name="Harrison M."/>
        </authorList>
    </citation>
    <scope>NUCLEOTIDE SEQUENCE [LARGE SCALE GENOMIC DNA]</scope>
    <source>
        <strain evidence="3 4">IT104</strain>
    </source>
</reference>
<feature type="coiled-coil region" evidence="1">
    <location>
        <begin position="191"/>
        <end position="218"/>
    </location>
</feature>
<sequence length="330" mass="38761">MQVTCQKNDMRNVSSSLHIKEFFFKNWKLIVVILASPLAFLYGFFNLNNVPVGIYSELCRFPLSKFLLPCDQIITYDFISFRKEQENLLENLQKNAGELNPPNDKSLSLRVKDIEMVSRDFSTVVEYSDLSDENKIKLVDGLNEFADESYVVVDKIIDLDVTISMTIKIVSEYIKETYGALEKLNDVYLNLNQLKELNETYEAIISEYNSQLKELVSKAVETKTGLKKMGNLQYDMFKIVTSEKKYQKGQREYHEGTFLSNIWKFFRNNVRDREFEENLEIFQKFEQDKVKAVDTIIELELSVDKYQRKLEKLRNKVGKIQRIPVYHVCF</sequence>
<dbReference type="EMBL" id="PQFF01000131">
    <property type="protein sequence ID" value="RHZ79851.1"/>
    <property type="molecule type" value="Genomic_DNA"/>
</dbReference>
<comment type="caution">
    <text evidence="3">The sequence shown here is derived from an EMBL/GenBank/DDBJ whole genome shotgun (WGS) entry which is preliminary data.</text>
</comment>
<dbReference type="STRING" id="1348612.A0A397IV61"/>
<keyword evidence="1" id="KW-0175">Coiled coil</keyword>
<proteinExistence type="predicted"/>
<feature type="coiled-coil region" evidence="1">
    <location>
        <begin position="296"/>
        <end position="323"/>
    </location>
</feature>
<keyword evidence="2" id="KW-1133">Transmembrane helix</keyword>
<name>A0A397IV61_9GLOM</name>
<dbReference type="Proteomes" id="UP000266861">
    <property type="component" value="Unassembled WGS sequence"/>
</dbReference>
<feature type="transmembrane region" description="Helical" evidence="2">
    <location>
        <begin position="27"/>
        <end position="45"/>
    </location>
</feature>
<dbReference type="OrthoDB" id="2476294at2759"/>
<keyword evidence="4" id="KW-1185">Reference proteome</keyword>
<evidence type="ECO:0000313" key="3">
    <source>
        <dbReference type="EMBL" id="RHZ79851.1"/>
    </source>
</evidence>
<keyword evidence="2" id="KW-0812">Transmembrane</keyword>
<evidence type="ECO:0000256" key="1">
    <source>
        <dbReference type="SAM" id="Coils"/>
    </source>
</evidence>